<dbReference type="InterPro" id="IPR006531">
    <property type="entry name" value="Gp5/Vgr_OB"/>
</dbReference>
<dbReference type="RefSeq" id="WP_050397089.1">
    <property type="nucleotide sequence ID" value="NZ_CVVU01000248.1"/>
</dbReference>
<name>A0A9P1W1D2_PSEAI</name>
<accession>A0A9P1W1D2</accession>
<organism evidence="4 5">
    <name type="scientific">Pseudomonas aeruginosa</name>
    <dbReference type="NCBI Taxonomy" id="287"/>
    <lineage>
        <taxon>Bacteria</taxon>
        <taxon>Pseudomonadati</taxon>
        <taxon>Pseudomonadota</taxon>
        <taxon>Gammaproteobacteria</taxon>
        <taxon>Pseudomonadales</taxon>
        <taxon>Pseudomonadaceae</taxon>
        <taxon>Pseudomonas</taxon>
    </lineage>
</organism>
<gene>
    <name evidence="4" type="ORF">PAERUG_P19_London_7_VIM_2_05_10_05810</name>
</gene>
<feature type="coiled-coil region" evidence="1">
    <location>
        <begin position="10"/>
        <end position="37"/>
    </location>
</feature>
<dbReference type="InterPro" id="IPR037026">
    <property type="entry name" value="Vgr_OB-fold_dom_sf"/>
</dbReference>
<dbReference type="Proteomes" id="UP000045039">
    <property type="component" value="Unassembled WGS sequence"/>
</dbReference>
<evidence type="ECO:0000256" key="2">
    <source>
        <dbReference type="SAM" id="MobiDB-lite"/>
    </source>
</evidence>
<reference evidence="5" key="1">
    <citation type="submission" date="2015-06" db="EMBL/GenBank/DDBJ databases">
        <authorList>
            <person name="Radhakrishnan Rajesh"/>
            <person name="Underwood Anthony"/>
            <person name="Al-Shahib Ali"/>
        </authorList>
    </citation>
    <scope>NUCLEOTIDE SEQUENCE [LARGE SCALE GENOMIC DNA]</scope>
    <source>
        <strain evidence="5">P19_London_7_VIM_2_05_10</strain>
    </source>
</reference>
<dbReference type="Gene3D" id="2.40.50.230">
    <property type="entry name" value="Gp5 N-terminal domain"/>
    <property type="match status" value="1"/>
</dbReference>
<protein>
    <submittedName>
        <fullName evidence="4">Phage-related baseplate assembly protein</fullName>
    </submittedName>
</protein>
<dbReference type="Pfam" id="PF04717">
    <property type="entry name" value="Phage_base_V"/>
    <property type="match status" value="1"/>
</dbReference>
<evidence type="ECO:0000313" key="4">
    <source>
        <dbReference type="EMBL" id="CRP86439.1"/>
    </source>
</evidence>
<feature type="region of interest" description="Disordered" evidence="2">
    <location>
        <begin position="181"/>
        <end position="203"/>
    </location>
</feature>
<dbReference type="NCBIfam" id="TIGR01644">
    <property type="entry name" value="phage_P2_V"/>
    <property type="match status" value="1"/>
</dbReference>
<dbReference type="InterPro" id="IPR013046">
    <property type="entry name" value="GpV/Gp45"/>
</dbReference>
<evidence type="ECO:0000256" key="1">
    <source>
        <dbReference type="SAM" id="Coils"/>
    </source>
</evidence>
<evidence type="ECO:0000259" key="3">
    <source>
        <dbReference type="Pfam" id="PF04717"/>
    </source>
</evidence>
<dbReference type="AlphaFoldDB" id="A0A9P1W1D2"/>
<evidence type="ECO:0000313" key="5">
    <source>
        <dbReference type="Proteomes" id="UP000045039"/>
    </source>
</evidence>
<feature type="domain" description="Gp5/Type VI secretion system Vgr protein OB-fold" evidence="3">
    <location>
        <begin position="36"/>
        <end position="92"/>
    </location>
</feature>
<feature type="compositionally biased region" description="Basic and acidic residues" evidence="2">
    <location>
        <begin position="181"/>
        <end position="190"/>
    </location>
</feature>
<proteinExistence type="predicted"/>
<keyword evidence="1" id="KW-0175">Coiled coil</keyword>
<sequence>MFDAYLRIALAPILDRLLELEAEIDDLQRRAEGQARLGTVTSVDTVAGTCEVSHGDLTSPPVKYFNPAAGEVSETRHPSVGEQCLLINYGGGDGSAQSVALCGLPRDSFPLASTAPELARRTYPDGTESSYDHAAHAFNWKNGPLSVKADREGVVVMLGAVGFKVTAAGFSHIGGAVDHDGKNIGKDHQHLNSGGPSIGGVPA</sequence>
<comment type="caution">
    <text evidence="4">The sequence shown here is derived from an EMBL/GenBank/DDBJ whole genome shotgun (WGS) entry which is preliminary data.</text>
</comment>
<dbReference type="EMBL" id="CVVU01000248">
    <property type="protein sequence ID" value="CRP86439.1"/>
    <property type="molecule type" value="Genomic_DNA"/>
</dbReference>